<organism evidence="1 2">
    <name type="scientific">Rhizobium tropici</name>
    <dbReference type="NCBI Taxonomy" id="398"/>
    <lineage>
        <taxon>Bacteria</taxon>
        <taxon>Pseudomonadati</taxon>
        <taxon>Pseudomonadota</taxon>
        <taxon>Alphaproteobacteria</taxon>
        <taxon>Hyphomicrobiales</taxon>
        <taxon>Rhizobiaceae</taxon>
        <taxon>Rhizobium/Agrobacterium group</taxon>
        <taxon>Rhizobium</taxon>
    </lineage>
</organism>
<gene>
    <name evidence="1" type="ORF">FP026_08435</name>
</gene>
<dbReference type="RefSeq" id="WP_149634187.1">
    <property type="nucleotide sequence ID" value="NZ_VNIP01000006.1"/>
</dbReference>
<dbReference type="AlphaFoldDB" id="A0A5B0W5C2"/>
<evidence type="ECO:0000313" key="1">
    <source>
        <dbReference type="EMBL" id="KAA1182104.1"/>
    </source>
</evidence>
<protein>
    <recommendedName>
        <fullName evidence="3">Helix-turn-helix domain-containing protein</fullName>
    </recommendedName>
</protein>
<proteinExistence type="predicted"/>
<evidence type="ECO:0000313" key="2">
    <source>
        <dbReference type="Proteomes" id="UP000323608"/>
    </source>
</evidence>
<dbReference type="Proteomes" id="UP000323608">
    <property type="component" value="Unassembled WGS sequence"/>
</dbReference>
<accession>A0A5B0W5C2</accession>
<reference evidence="1 2" key="1">
    <citation type="submission" date="2019-07" db="EMBL/GenBank/DDBJ databases">
        <title>The Draft Genome Sequence of Rhizobium tropici SARCC-755 Associated with Superior Nodulation on Pigeonpea (Cajanus cajan (L.) Millsp.).</title>
        <authorList>
            <person name="Bopape F.L."/>
            <person name="Hassen A.I."/>
            <person name="Swanevelder Z.H."/>
            <person name="Gwata E.T."/>
        </authorList>
    </citation>
    <scope>NUCLEOTIDE SEQUENCE [LARGE SCALE GENOMIC DNA]</scope>
    <source>
        <strain evidence="1 2">SARCC-755</strain>
    </source>
</reference>
<dbReference type="EMBL" id="VNIP01000006">
    <property type="protein sequence ID" value="KAA1182104.1"/>
    <property type="molecule type" value="Genomic_DNA"/>
</dbReference>
<sequence>MNQHKRKVRKPTGERFFQMHQWLVMSEAWKAATVYERCLYMELKQRYNGQNNGDIALSHREAMDALNCSNKPIAEAFRGLLDKGFIKVAMVGSFHWKAKTAGGRSTRWILTELAVDQPERSLVPTKDFMQWRPASEEKQRYAHGTRMAVSDTTAQEHMVVPGHTIKPKVYAHGTR</sequence>
<comment type="caution">
    <text evidence="1">The sequence shown here is derived from an EMBL/GenBank/DDBJ whole genome shotgun (WGS) entry which is preliminary data.</text>
</comment>
<dbReference type="OrthoDB" id="6058756at2"/>
<name>A0A5B0W5C2_RHITR</name>
<evidence type="ECO:0008006" key="3">
    <source>
        <dbReference type="Google" id="ProtNLM"/>
    </source>
</evidence>